<gene>
    <name evidence="2" type="ORF">NIES267_26140</name>
</gene>
<reference evidence="2 3" key="1">
    <citation type="submission" date="2017-06" db="EMBL/GenBank/DDBJ databases">
        <title>Genome sequencing of cyanobaciteial culture collection at National Institute for Environmental Studies (NIES).</title>
        <authorList>
            <person name="Hirose Y."/>
            <person name="Shimura Y."/>
            <person name="Fujisawa T."/>
            <person name="Nakamura Y."/>
            <person name="Kawachi M."/>
        </authorList>
    </citation>
    <scope>NUCLEOTIDE SEQUENCE [LARGE SCALE GENOMIC DNA]</scope>
    <source>
        <strain evidence="2 3">NIES-267</strain>
    </source>
</reference>
<sequence length="650" mass="75280">MSFKTIQCRLVAEESTRQQLWQLMAHKNTPLINELLLQVAQHPDFETWRKKGKIAKGIITQLCQSLKTDLRFIGQPGRFYTSAITFVDCIYKSWLELMKLNQRRLEGKNRWQKMLKSDAELVEDSSASLDLIRSKATEILAQAQLNSESLSAENQENNKSEKSIKKQKKGKKKNNKKSEESEENKSLSKALFDAYENTEDILTRCAISYLLKNGCKVTNKEEDPEKFTIRRRKLEIEIEDLQEKLEARLPKARDLTDSSWLNNLELATKQVPESEEEAKSWQDALLKKSSSVPFPIAYETNEDMTWFKNEKGRICVKFNGIGEHTFEIYCNKRQLHWFKRFLLDQETKKNSNDQYSSSLFTLRSGLILWQERDKKGKPWNINYLALHCCVDTRLWTAEGTQVVAEEKAEEITRIISNAKKKDNLNKNQLTFIKRKKTTLARINNPYPRPSKPLYKGQSNIILGLYLGLKERATIAVVDVNAGKVLINQSTKQLLGNNYRLIDRQRRQKRKLSHQRKIAQTQSKPNNFKESDLGEYIDRLLAKKIVEIAQKFSASSIVLPKLTNMREQINSEIQAKAEKKCPESIEVQKKYAHQYRINLNNWSYGRLTQNIQNLASQVGLTVEENEQPLKGSPKEKAKELALVAYKARNKS</sequence>
<evidence type="ECO:0000313" key="2">
    <source>
        <dbReference type="EMBL" id="BAY83128.1"/>
    </source>
</evidence>
<dbReference type="OrthoDB" id="527512at2"/>
<evidence type="ECO:0000256" key="1">
    <source>
        <dbReference type="SAM" id="MobiDB-lite"/>
    </source>
</evidence>
<dbReference type="NCBIfam" id="NF038191">
    <property type="entry name" value="V_Cas12k"/>
    <property type="match status" value="1"/>
</dbReference>
<dbReference type="InterPro" id="IPR049868">
    <property type="entry name" value="V_Cas12k"/>
</dbReference>
<keyword evidence="3" id="KW-1185">Reference proteome</keyword>
<dbReference type="Proteomes" id="UP000218418">
    <property type="component" value="Chromosome"/>
</dbReference>
<feature type="compositionally biased region" description="Basic residues" evidence="1">
    <location>
        <begin position="165"/>
        <end position="175"/>
    </location>
</feature>
<dbReference type="EMBL" id="AP018227">
    <property type="protein sequence ID" value="BAY83128.1"/>
    <property type="molecule type" value="Genomic_DNA"/>
</dbReference>
<proteinExistence type="predicted"/>
<name>A0A1Z4LPV7_9CYAN</name>
<evidence type="ECO:0000313" key="3">
    <source>
        <dbReference type="Proteomes" id="UP000218418"/>
    </source>
</evidence>
<feature type="region of interest" description="Disordered" evidence="1">
    <location>
        <begin position="148"/>
        <end position="187"/>
    </location>
</feature>
<accession>A0A1Z4LPV7</accession>
<organism evidence="2 3">
    <name type="scientific">Calothrix parasitica NIES-267</name>
    <dbReference type="NCBI Taxonomy" id="1973488"/>
    <lineage>
        <taxon>Bacteria</taxon>
        <taxon>Bacillati</taxon>
        <taxon>Cyanobacteriota</taxon>
        <taxon>Cyanophyceae</taxon>
        <taxon>Nostocales</taxon>
        <taxon>Calotrichaceae</taxon>
        <taxon>Calothrix</taxon>
    </lineage>
</organism>
<protein>
    <submittedName>
        <fullName evidence="2">Uncharacterized protein</fullName>
    </submittedName>
</protein>
<feature type="compositionally biased region" description="Basic and acidic residues" evidence="1">
    <location>
        <begin position="176"/>
        <end position="186"/>
    </location>
</feature>
<dbReference type="AlphaFoldDB" id="A0A1Z4LPV7"/>